<evidence type="ECO:0000256" key="6">
    <source>
        <dbReference type="ARBA" id="ARBA00022840"/>
    </source>
</evidence>
<dbReference type="SMART" id="SM00382">
    <property type="entry name" value="AAA"/>
    <property type="match status" value="1"/>
</dbReference>
<proteinExistence type="inferred from homology"/>
<evidence type="ECO:0000256" key="3">
    <source>
        <dbReference type="ARBA" id="ARBA00022448"/>
    </source>
</evidence>
<evidence type="ECO:0000259" key="9">
    <source>
        <dbReference type="PROSITE" id="PS50893"/>
    </source>
</evidence>
<reference evidence="10 11" key="2">
    <citation type="submission" date="2016-08" db="EMBL/GenBank/DDBJ databases">
        <title>Orenia metallireducens sp. nov. strain Z6, a Novel Metal-reducing Firmicute from the Deep Subsurface.</title>
        <authorList>
            <person name="Maxim B.I."/>
            <person name="Kenneth K."/>
            <person name="Flynn T.M."/>
            <person name="Oloughlin E.J."/>
            <person name="Locke R.A."/>
            <person name="Weber J.R."/>
            <person name="Egan S.M."/>
            <person name="Mackie R.I."/>
            <person name="Cann I.K."/>
        </authorList>
    </citation>
    <scope>NUCLEOTIDE SEQUENCE [LARGE SCALE GENOMIC DNA]</scope>
    <source>
        <strain evidence="10 11">Z6</strain>
    </source>
</reference>
<evidence type="ECO:0000256" key="1">
    <source>
        <dbReference type="ARBA" id="ARBA00004202"/>
    </source>
</evidence>
<evidence type="ECO:0000256" key="8">
    <source>
        <dbReference type="ARBA" id="ARBA00023136"/>
    </source>
</evidence>
<dbReference type="PANTHER" id="PTHR43553">
    <property type="entry name" value="HEAVY METAL TRANSPORTER"/>
    <property type="match status" value="1"/>
</dbReference>
<keyword evidence="5" id="KW-0547">Nucleotide-binding</keyword>
<feature type="domain" description="ABC transporter" evidence="9">
    <location>
        <begin position="4"/>
        <end position="239"/>
    </location>
</feature>
<dbReference type="NCBIfam" id="NF010167">
    <property type="entry name" value="PRK13648.1"/>
    <property type="match status" value="1"/>
</dbReference>
<evidence type="ECO:0000313" key="10">
    <source>
        <dbReference type="EMBL" id="OCL27811.1"/>
    </source>
</evidence>
<dbReference type="InterPro" id="IPR050095">
    <property type="entry name" value="ECF_ABC_transporter_ATP-bd"/>
</dbReference>
<keyword evidence="7" id="KW-1278">Translocase</keyword>
<comment type="subcellular location">
    <subcellularLocation>
        <location evidence="1">Cell membrane</location>
        <topology evidence="1">Peripheral membrane protein</topology>
    </subcellularLocation>
</comment>
<keyword evidence="8" id="KW-0472">Membrane</keyword>
<dbReference type="PANTHER" id="PTHR43553:SF24">
    <property type="entry name" value="ENERGY-COUPLING FACTOR TRANSPORTER ATP-BINDING PROTEIN ECFA1"/>
    <property type="match status" value="1"/>
</dbReference>
<dbReference type="EMBL" id="LWDV01000007">
    <property type="protein sequence ID" value="OCL27811.1"/>
    <property type="molecule type" value="Genomic_DNA"/>
</dbReference>
<keyword evidence="4" id="KW-1003">Cell membrane</keyword>
<dbReference type="InterPro" id="IPR003439">
    <property type="entry name" value="ABC_transporter-like_ATP-bd"/>
</dbReference>
<dbReference type="Pfam" id="PF00005">
    <property type="entry name" value="ABC_tran"/>
    <property type="match status" value="1"/>
</dbReference>
<dbReference type="GO" id="GO:0016887">
    <property type="term" value="F:ATP hydrolysis activity"/>
    <property type="evidence" value="ECO:0007669"/>
    <property type="project" value="InterPro"/>
</dbReference>
<dbReference type="NCBIfam" id="TIGR04520">
    <property type="entry name" value="ECF_ATPase_1"/>
    <property type="match status" value="1"/>
</dbReference>
<dbReference type="InterPro" id="IPR030947">
    <property type="entry name" value="EcfA_1"/>
</dbReference>
<evidence type="ECO:0000256" key="7">
    <source>
        <dbReference type="ARBA" id="ARBA00022967"/>
    </source>
</evidence>
<dbReference type="PROSITE" id="PS50893">
    <property type="entry name" value="ABC_TRANSPORTER_2"/>
    <property type="match status" value="1"/>
</dbReference>
<dbReference type="InterPro" id="IPR017871">
    <property type="entry name" value="ABC_transporter-like_CS"/>
</dbReference>
<dbReference type="AlphaFoldDB" id="A0A1C0ABS1"/>
<dbReference type="FunFam" id="3.40.50.300:FF:000224">
    <property type="entry name" value="Energy-coupling factor transporter ATP-binding protein EcfA"/>
    <property type="match status" value="1"/>
</dbReference>
<evidence type="ECO:0000313" key="11">
    <source>
        <dbReference type="Proteomes" id="UP000093514"/>
    </source>
</evidence>
<gene>
    <name evidence="10" type="ORF">U472_04470</name>
</gene>
<dbReference type="RefSeq" id="WP_068715932.1">
    <property type="nucleotide sequence ID" value="NZ_LWDV01000007.1"/>
</dbReference>
<dbReference type="GO" id="GO:0042626">
    <property type="term" value="F:ATPase-coupled transmembrane transporter activity"/>
    <property type="evidence" value="ECO:0007669"/>
    <property type="project" value="TreeGrafter"/>
</dbReference>
<comment type="caution">
    <text evidence="10">The sequence shown here is derived from an EMBL/GenBank/DDBJ whole genome shotgun (WGS) entry which is preliminary data.</text>
</comment>
<evidence type="ECO:0000256" key="2">
    <source>
        <dbReference type="ARBA" id="ARBA00005417"/>
    </source>
</evidence>
<organism evidence="10 11">
    <name type="scientific">Orenia metallireducens</name>
    <dbReference type="NCBI Taxonomy" id="1413210"/>
    <lineage>
        <taxon>Bacteria</taxon>
        <taxon>Bacillati</taxon>
        <taxon>Bacillota</taxon>
        <taxon>Clostridia</taxon>
        <taxon>Halanaerobiales</taxon>
        <taxon>Halobacteroidaceae</taxon>
        <taxon>Orenia</taxon>
    </lineage>
</organism>
<accession>A0A1C0ABS1</accession>
<dbReference type="Proteomes" id="UP000093514">
    <property type="component" value="Unassembled WGS sequence"/>
</dbReference>
<dbReference type="GO" id="GO:0043190">
    <property type="term" value="C:ATP-binding cassette (ABC) transporter complex"/>
    <property type="evidence" value="ECO:0007669"/>
    <property type="project" value="TreeGrafter"/>
</dbReference>
<dbReference type="GO" id="GO:0005524">
    <property type="term" value="F:ATP binding"/>
    <property type="evidence" value="ECO:0007669"/>
    <property type="project" value="UniProtKB-KW"/>
</dbReference>
<keyword evidence="3" id="KW-0813">Transport</keyword>
<keyword evidence="11" id="KW-1185">Reference proteome</keyword>
<dbReference type="CDD" id="cd03225">
    <property type="entry name" value="ABC_cobalt_CbiO_domain1"/>
    <property type="match status" value="1"/>
</dbReference>
<evidence type="ECO:0000256" key="5">
    <source>
        <dbReference type="ARBA" id="ARBA00022741"/>
    </source>
</evidence>
<dbReference type="InterPro" id="IPR015856">
    <property type="entry name" value="ABC_transpr_CbiO/EcfA_su"/>
</dbReference>
<dbReference type="Gene3D" id="3.40.50.300">
    <property type="entry name" value="P-loop containing nucleotide triphosphate hydrolases"/>
    <property type="match status" value="1"/>
</dbReference>
<dbReference type="PROSITE" id="PS00211">
    <property type="entry name" value="ABC_TRANSPORTER_1"/>
    <property type="match status" value="1"/>
</dbReference>
<dbReference type="InterPro" id="IPR027417">
    <property type="entry name" value="P-loop_NTPase"/>
</dbReference>
<comment type="similarity">
    <text evidence="2">Belongs to the ABC transporter superfamily.</text>
</comment>
<reference evidence="11" key="1">
    <citation type="submission" date="2016-07" db="EMBL/GenBank/DDBJ databases">
        <authorList>
            <person name="Florea S."/>
            <person name="Webb J.S."/>
            <person name="Jaromczyk J."/>
            <person name="Schardl C.L."/>
        </authorList>
    </citation>
    <scope>NUCLEOTIDE SEQUENCE [LARGE SCALE GENOMIC DNA]</scope>
    <source>
        <strain evidence="11">Z6</strain>
    </source>
</reference>
<evidence type="ECO:0000256" key="4">
    <source>
        <dbReference type="ARBA" id="ARBA00022475"/>
    </source>
</evidence>
<dbReference type="InterPro" id="IPR003593">
    <property type="entry name" value="AAA+_ATPase"/>
</dbReference>
<keyword evidence="6" id="KW-0067">ATP-binding</keyword>
<dbReference type="SUPFAM" id="SSF52540">
    <property type="entry name" value="P-loop containing nucleoside triphosphate hydrolases"/>
    <property type="match status" value="1"/>
</dbReference>
<sequence>MGLIKIQDLHYKYNNSEEWVLNGIDLDIKDGEFLVIVGHNGSGKSTLAKMLNGLLVPNKGIVNVNGDKTSDRDKIWDIRQQVGMVFQNPDNQLVANIVEEDVAFGPENLGLEPSQIRERVDESLKAVAMEEFKRYAPHNLSGGQKQRVAIAGVLAMQPKCLVLDEPTAMLDPVGRQSVMDAIQKLNKGLGITVVHITHFMTEAIQADRIIVMEEGRIVLEGTPQEIFSQVDRIKEYHLDVPQVTELAFKLHQQGLNIRPDIFDIDRLVSELCYLK</sequence>
<protein>
    <submittedName>
        <fullName evidence="10">Energy-coupling factor transporter ATPase</fullName>
    </submittedName>
</protein>
<name>A0A1C0ABS1_9FIRM</name>